<dbReference type="CDD" id="cd00165">
    <property type="entry name" value="S4"/>
    <property type="match status" value="1"/>
</dbReference>
<dbReference type="RefSeq" id="WP_048133972.1">
    <property type="nucleotide sequence ID" value="NZ_CAYAXV010000011.1"/>
</dbReference>
<sequence>MEQLRLNKYLSDCGFCSRRKADEYLEDGCVKVNGKVAAVGTKISDKDVVEVNGEKVIKKSEKVLIAFNKPKGLVCTTAKNEKNNIIDYINYPIRIYPIGRLDKDSQGLILLTNEGDLVNKIMRSRNNHEKEYIVKVDKVIDQRFIDQMKKGVEILGTVTKPCKAYQTGPKEFDVILTQGLNRQIRRMCEELGYKVTSLTRIRIMNIKLGDLQPGKIRKITKKEMEELRMMLEDSDY</sequence>
<dbReference type="GO" id="GO:0003723">
    <property type="term" value="F:RNA binding"/>
    <property type="evidence" value="ECO:0007669"/>
    <property type="project" value="UniProtKB-KW"/>
</dbReference>
<organism evidence="5 6">
    <name type="scientific">Candidatus Methanomassiliicoccus intestinalis</name>
    <dbReference type="NCBI Taxonomy" id="1406512"/>
    <lineage>
        <taxon>Archaea</taxon>
        <taxon>Methanobacteriati</taxon>
        <taxon>Thermoplasmatota</taxon>
        <taxon>Thermoplasmata</taxon>
        <taxon>Methanomassiliicoccales</taxon>
        <taxon>Methanomassiliicoccaceae</taxon>
        <taxon>Methanomassiliicoccus</taxon>
    </lineage>
</organism>
<proteinExistence type="inferred from homology"/>
<dbReference type="Pfam" id="PF00849">
    <property type="entry name" value="PseudoU_synth_2"/>
    <property type="match status" value="1"/>
</dbReference>
<dbReference type="AlphaFoldDB" id="A0A8J8PGX2"/>
<dbReference type="GO" id="GO:0001522">
    <property type="term" value="P:pseudouridine synthesis"/>
    <property type="evidence" value="ECO:0007669"/>
    <property type="project" value="InterPro"/>
</dbReference>
<dbReference type="PROSITE" id="PS50889">
    <property type="entry name" value="S4"/>
    <property type="match status" value="1"/>
</dbReference>
<dbReference type="Proteomes" id="UP000752814">
    <property type="component" value="Unassembled WGS sequence"/>
</dbReference>
<dbReference type="SMART" id="SM00363">
    <property type="entry name" value="S4"/>
    <property type="match status" value="1"/>
</dbReference>
<dbReference type="Pfam" id="PF01479">
    <property type="entry name" value="S4"/>
    <property type="match status" value="1"/>
</dbReference>
<dbReference type="PANTHER" id="PTHR47683">
    <property type="entry name" value="PSEUDOURIDINE SYNTHASE FAMILY PROTEIN-RELATED"/>
    <property type="match status" value="1"/>
</dbReference>
<dbReference type="Gene3D" id="3.30.70.580">
    <property type="entry name" value="Pseudouridine synthase I, catalytic domain, N-terminal subdomain"/>
    <property type="match status" value="1"/>
</dbReference>
<dbReference type="InterPro" id="IPR020103">
    <property type="entry name" value="PsdUridine_synth_cat_dom_sf"/>
</dbReference>
<evidence type="ECO:0000256" key="2">
    <source>
        <dbReference type="ARBA" id="ARBA00023235"/>
    </source>
</evidence>
<dbReference type="InterPro" id="IPR042092">
    <property type="entry name" value="PsdUridine_s_RsuA/RluB/E/F_cat"/>
</dbReference>
<dbReference type="SUPFAM" id="SSF55120">
    <property type="entry name" value="Pseudouridine synthase"/>
    <property type="match status" value="1"/>
</dbReference>
<dbReference type="Gene3D" id="3.30.70.1560">
    <property type="entry name" value="Alpha-L RNA-binding motif"/>
    <property type="match status" value="1"/>
</dbReference>
<evidence type="ECO:0000256" key="1">
    <source>
        <dbReference type="ARBA" id="ARBA00008348"/>
    </source>
</evidence>
<dbReference type="OMA" id="EWINNGW"/>
<keyword evidence="2" id="KW-0413">Isomerase</keyword>
<evidence type="ECO:0000259" key="4">
    <source>
        <dbReference type="SMART" id="SM00363"/>
    </source>
</evidence>
<dbReference type="GO" id="GO:0006364">
    <property type="term" value="P:rRNA processing"/>
    <property type="evidence" value="ECO:0007669"/>
    <property type="project" value="UniProtKB-ARBA"/>
</dbReference>
<dbReference type="InterPro" id="IPR018496">
    <property type="entry name" value="PsdUridine_synth_RsuA/RluB_CS"/>
</dbReference>
<protein>
    <submittedName>
        <fullName evidence="5">23S rRNA pseudouridine synthase F</fullName>
    </submittedName>
</protein>
<comment type="similarity">
    <text evidence="1">Belongs to the pseudouridine synthase RsuA family.</text>
</comment>
<dbReference type="InterPro" id="IPR006145">
    <property type="entry name" value="PsdUridine_synth_RsuA/RluA"/>
</dbReference>
<dbReference type="InterPro" id="IPR036986">
    <property type="entry name" value="S4_RNA-bd_sf"/>
</dbReference>
<dbReference type="PANTHER" id="PTHR47683:SF2">
    <property type="entry name" value="RNA-BINDING S4 DOMAIN-CONTAINING PROTEIN"/>
    <property type="match status" value="1"/>
</dbReference>
<keyword evidence="3" id="KW-0694">RNA-binding</keyword>
<evidence type="ECO:0000313" key="6">
    <source>
        <dbReference type="Proteomes" id="UP000752814"/>
    </source>
</evidence>
<evidence type="ECO:0000256" key="3">
    <source>
        <dbReference type="PROSITE-ProRule" id="PRU00182"/>
    </source>
</evidence>
<dbReference type="Gene3D" id="3.10.290.10">
    <property type="entry name" value="RNA-binding S4 domain"/>
    <property type="match status" value="1"/>
</dbReference>
<dbReference type="GO" id="GO:0009982">
    <property type="term" value="F:pseudouridine synthase activity"/>
    <property type="evidence" value="ECO:0007669"/>
    <property type="project" value="InterPro"/>
</dbReference>
<feature type="domain" description="RNA-binding S4" evidence="4">
    <location>
        <begin position="4"/>
        <end position="62"/>
    </location>
</feature>
<dbReference type="InterPro" id="IPR050343">
    <property type="entry name" value="RsuA_PseudoU_synthase"/>
</dbReference>
<reference evidence="5" key="1">
    <citation type="submission" date="2016-03" db="EMBL/GenBank/DDBJ databases">
        <authorList>
            <person name="Borrel G."/>
            <person name="Mccann A."/>
            <person name="O'Toole P.W."/>
        </authorList>
    </citation>
    <scope>NUCLEOTIDE SEQUENCE</scope>
    <source>
        <strain evidence="5">183</strain>
    </source>
</reference>
<comment type="caution">
    <text evidence="5">The sequence shown here is derived from an EMBL/GenBank/DDBJ whole genome shotgun (WGS) entry which is preliminary data.</text>
</comment>
<dbReference type="FunFam" id="3.30.70.1560:FF:000002">
    <property type="entry name" value="Pseudouridine synthase"/>
    <property type="match status" value="1"/>
</dbReference>
<gene>
    <name evidence="5" type="ORF">A3207_00315</name>
</gene>
<dbReference type="PROSITE" id="PS01149">
    <property type="entry name" value="PSI_RSU"/>
    <property type="match status" value="1"/>
</dbReference>
<name>A0A8J8PGX2_9ARCH</name>
<dbReference type="InterPro" id="IPR020094">
    <property type="entry name" value="TruA/RsuA/RluB/E/F_N"/>
</dbReference>
<dbReference type="InterPro" id="IPR002942">
    <property type="entry name" value="S4_RNA-bd"/>
</dbReference>
<evidence type="ECO:0000313" key="5">
    <source>
        <dbReference type="EMBL" id="TQS84523.1"/>
    </source>
</evidence>
<accession>A0A8J8PGX2</accession>
<dbReference type="InterPro" id="IPR000748">
    <property type="entry name" value="PsdUridine_synth_RsuA/RluB/E/F"/>
</dbReference>
<dbReference type="GeneID" id="41323465"/>
<dbReference type="NCBIfam" id="TIGR00093">
    <property type="entry name" value="pseudouridine synthase"/>
    <property type="match status" value="1"/>
</dbReference>
<dbReference type="EMBL" id="LVVT01000001">
    <property type="protein sequence ID" value="TQS84523.1"/>
    <property type="molecule type" value="Genomic_DNA"/>
</dbReference>
<dbReference type="FunFam" id="3.10.290.10:FF:000003">
    <property type="entry name" value="Pseudouridine synthase"/>
    <property type="match status" value="1"/>
</dbReference>
<dbReference type="SUPFAM" id="SSF55174">
    <property type="entry name" value="Alpha-L RNA-binding motif"/>
    <property type="match status" value="1"/>
</dbReference>